<proteinExistence type="predicted"/>
<evidence type="ECO:0000313" key="10">
    <source>
        <dbReference type="EMBL" id="WFL77441.1"/>
    </source>
</evidence>
<feature type="transmembrane region" description="Helical" evidence="8">
    <location>
        <begin position="6"/>
        <end position="21"/>
    </location>
</feature>
<feature type="transmembrane region" description="Helical" evidence="8">
    <location>
        <begin position="116"/>
        <end position="138"/>
    </location>
</feature>
<gene>
    <name evidence="10" type="ORF">P7228_15850</name>
</gene>
<evidence type="ECO:0000256" key="7">
    <source>
        <dbReference type="ARBA" id="ARBA00023136"/>
    </source>
</evidence>
<evidence type="ECO:0000256" key="3">
    <source>
        <dbReference type="ARBA" id="ARBA00022449"/>
    </source>
</evidence>
<evidence type="ECO:0000256" key="2">
    <source>
        <dbReference type="ARBA" id="ARBA00022448"/>
    </source>
</evidence>
<dbReference type="EMBL" id="CP121106">
    <property type="protein sequence ID" value="WFL77441.1"/>
    <property type="molecule type" value="Genomic_DNA"/>
</dbReference>
<reference evidence="10 11" key="1">
    <citation type="submission" date="2023-03" db="EMBL/GenBank/DDBJ databases">
        <title>Altererythrobacter sp. CAU 1644 isolated from sand.</title>
        <authorList>
            <person name="Kim W."/>
        </authorList>
    </citation>
    <scope>NUCLEOTIDE SEQUENCE [LARGE SCALE GENOMIC DNA]</scope>
    <source>
        <strain evidence="10 11">CAU 1644</strain>
    </source>
</reference>
<evidence type="ECO:0000313" key="11">
    <source>
        <dbReference type="Proteomes" id="UP001215827"/>
    </source>
</evidence>
<evidence type="ECO:0000259" key="9">
    <source>
        <dbReference type="Pfam" id="PF00999"/>
    </source>
</evidence>
<evidence type="ECO:0000256" key="8">
    <source>
        <dbReference type="SAM" id="Phobius"/>
    </source>
</evidence>
<evidence type="ECO:0000256" key="5">
    <source>
        <dbReference type="ARBA" id="ARBA00022989"/>
    </source>
</evidence>
<dbReference type="PANTHER" id="PTHR32507">
    <property type="entry name" value="NA(+)/H(+) ANTIPORTER 1"/>
    <property type="match status" value="1"/>
</dbReference>
<evidence type="ECO:0000256" key="6">
    <source>
        <dbReference type="ARBA" id="ARBA00023065"/>
    </source>
</evidence>
<dbReference type="RefSeq" id="WP_278016134.1">
    <property type="nucleotide sequence ID" value="NZ_CP121106.1"/>
</dbReference>
<feature type="transmembrane region" description="Helical" evidence="8">
    <location>
        <begin position="183"/>
        <end position="205"/>
    </location>
</feature>
<keyword evidence="3" id="KW-0050">Antiport</keyword>
<feature type="domain" description="Cation/H+ exchanger transmembrane" evidence="9">
    <location>
        <begin position="12"/>
        <end position="386"/>
    </location>
</feature>
<feature type="transmembrane region" description="Helical" evidence="8">
    <location>
        <begin position="302"/>
        <end position="322"/>
    </location>
</feature>
<comment type="subcellular location">
    <subcellularLocation>
        <location evidence="1">Cell membrane</location>
        <topology evidence="1">Multi-pass membrane protein</topology>
    </subcellularLocation>
</comment>
<dbReference type="PANTHER" id="PTHR32507:SF8">
    <property type="entry name" value="CNH1P"/>
    <property type="match status" value="1"/>
</dbReference>
<keyword evidence="2" id="KW-0813">Transport</keyword>
<keyword evidence="11" id="KW-1185">Reference proteome</keyword>
<keyword evidence="5 8" id="KW-1133">Transmembrane helix</keyword>
<dbReference type="InterPro" id="IPR006153">
    <property type="entry name" value="Cation/H_exchanger_TM"/>
</dbReference>
<feature type="transmembrane region" description="Helical" evidence="8">
    <location>
        <begin position="90"/>
        <end position="110"/>
    </location>
</feature>
<evidence type="ECO:0000256" key="4">
    <source>
        <dbReference type="ARBA" id="ARBA00022692"/>
    </source>
</evidence>
<feature type="transmembrane region" description="Helical" evidence="8">
    <location>
        <begin position="360"/>
        <end position="381"/>
    </location>
</feature>
<feature type="transmembrane region" description="Helical" evidence="8">
    <location>
        <begin position="277"/>
        <end position="295"/>
    </location>
</feature>
<keyword evidence="4 8" id="KW-0812">Transmembrane</keyword>
<feature type="transmembrane region" description="Helical" evidence="8">
    <location>
        <begin position="217"/>
        <end position="238"/>
    </location>
</feature>
<keyword evidence="7 8" id="KW-0472">Membrane</keyword>
<dbReference type="Proteomes" id="UP001215827">
    <property type="component" value="Chromosome"/>
</dbReference>
<protein>
    <submittedName>
        <fullName evidence="10">Cation:proton antiporter</fullName>
    </submittedName>
</protein>
<keyword evidence="6" id="KW-0406">Ion transport</keyword>
<accession>A0ABY8FQZ6</accession>
<sequence length="413" mass="44288">MEGIGLLVVLAAIFTFAMFGRRLERTIITAPMVFLAVGYALSSTDWLPEDAARESLEILAEVTLVILLFLDASQIDLGHLKKQHVWPQRMLIRGMPLAIVFGTLAAWLFFPSWPLVALALVAALLTPTDAALGQSILMNKQIPVRVRRSLTVESGLNDGLALPAVLLFASLTAQAMDLGTRDWLLFAILQLTLGPLVGVVIGYAAGKAHLAADERMLSSRTLEGIAALTLAMATYLIADLVGGNGFMAAFVGGLCFGNIVKGKCDFVFEFSEGEGQLLMWGTFLLVGLTLLPDALAMLDWRVAGLILVSLFIVRPLAIWLSLAGSDASPTTRLFFGWFGPRGLATAIFALLIIEKLDGWLAAPIMAVAINAVWISALLHGVTAAPLGNAYARKAEATDECPEKMAIIEPFGRV</sequence>
<dbReference type="Pfam" id="PF00999">
    <property type="entry name" value="Na_H_Exchanger"/>
    <property type="match status" value="1"/>
</dbReference>
<evidence type="ECO:0000256" key="1">
    <source>
        <dbReference type="ARBA" id="ARBA00004651"/>
    </source>
</evidence>
<feature type="transmembrane region" description="Helical" evidence="8">
    <location>
        <begin position="334"/>
        <end position="353"/>
    </location>
</feature>
<organism evidence="10 11">
    <name type="scientific">Altererythrobacter arenosus</name>
    <dbReference type="NCBI Taxonomy" id="3032592"/>
    <lineage>
        <taxon>Bacteria</taxon>
        <taxon>Pseudomonadati</taxon>
        <taxon>Pseudomonadota</taxon>
        <taxon>Alphaproteobacteria</taxon>
        <taxon>Sphingomonadales</taxon>
        <taxon>Erythrobacteraceae</taxon>
        <taxon>Altererythrobacter</taxon>
    </lineage>
</organism>
<name>A0ABY8FQZ6_9SPHN</name>